<dbReference type="GO" id="GO:0004328">
    <property type="term" value="F:formamidase activity"/>
    <property type="evidence" value="ECO:0007669"/>
    <property type="project" value="InterPro"/>
</dbReference>
<keyword evidence="4 9" id="KW-0378">Hydrolase</keyword>
<dbReference type="UniPathway" id="UPA00333">
    <property type="reaction ID" value="UER00454"/>
</dbReference>
<comment type="catalytic activity">
    <reaction evidence="7 9">
        <text>N-formyl-L-kynurenine + H2O = L-kynurenine + formate + H(+)</text>
        <dbReference type="Rhea" id="RHEA:13009"/>
        <dbReference type="ChEBI" id="CHEBI:15377"/>
        <dbReference type="ChEBI" id="CHEBI:15378"/>
        <dbReference type="ChEBI" id="CHEBI:15740"/>
        <dbReference type="ChEBI" id="CHEBI:57959"/>
        <dbReference type="ChEBI" id="CHEBI:58629"/>
        <dbReference type="EC" id="3.5.1.9"/>
    </reaction>
</comment>
<feature type="binding site" evidence="9">
    <location>
        <position position="55"/>
    </location>
    <ligand>
        <name>Zn(2+)</name>
        <dbReference type="ChEBI" id="CHEBI:29105"/>
        <label>2</label>
    </ligand>
</feature>
<dbReference type="OrthoDB" id="9796085at2"/>
<dbReference type="InterPro" id="IPR017484">
    <property type="entry name" value="Kynurenine_formamidase_bac"/>
</dbReference>
<name>A0A2V3W2H7_9BACI</name>
<dbReference type="Gene3D" id="3.50.30.50">
    <property type="entry name" value="Putative cyclase"/>
    <property type="match status" value="1"/>
</dbReference>
<dbReference type="EMBL" id="QJJR01000016">
    <property type="protein sequence ID" value="PXW87318.1"/>
    <property type="molecule type" value="Genomic_DNA"/>
</dbReference>
<evidence type="ECO:0000313" key="11">
    <source>
        <dbReference type="Proteomes" id="UP000247922"/>
    </source>
</evidence>
<comment type="cofactor">
    <cofactor evidence="9">
        <name>Zn(2+)</name>
        <dbReference type="ChEBI" id="CHEBI:29105"/>
    </cofactor>
    <text evidence="9">Binds 2 zinc ions per subunit.</text>
</comment>
<accession>A0A2V3W2H7</accession>
<comment type="function">
    <text evidence="1 9">Catalyzes the hydrolysis of N-formyl-L-kynurenine to L-kynurenine, the second step in the kynurenine pathway of tryptophan degradation.</text>
</comment>
<keyword evidence="5 9" id="KW-0862">Zinc</keyword>
<dbReference type="PANTHER" id="PTHR31118:SF32">
    <property type="entry name" value="KYNURENINE FORMAMIDASE"/>
    <property type="match status" value="1"/>
</dbReference>
<dbReference type="RefSeq" id="WP_110252082.1">
    <property type="nucleotide sequence ID" value="NZ_QJJR01000016.1"/>
</dbReference>
<feature type="binding site" evidence="9">
    <location>
        <position position="49"/>
    </location>
    <ligand>
        <name>Zn(2+)</name>
        <dbReference type="ChEBI" id="CHEBI:29105"/>
        <label>1</label>
    </ligand>
</feature>
<keyword evidence="3 9" id="KW-0479">Metal-binding</keyword>
<evidence type="ECO:0000256" key="7">
    <source>
        <dbReference type="ARBA" id="ARBA00048496"/>
    </source>
</evidence>
<evidence type="ECO:0000256" key="5">
    <source>
        <dbReference type="ARBA" id="ARBA00022833"/>
    </source>
</evidence>
<feature type="binding site" evidence="9">
    <location>
        <position position="55"/>
    </location>
    <ligand>
        <name>Zn(2+)</name>
        <dbReference type="ChEBI" id="CHEBI:29105"/>
        <label>1</label>
    </ligand>
</feature>
<dbReference type="GO" id="GO:0008270">
    <property type="term" value="F:zinc ion binding"/>
    <property type="evidence" value="ECO:0007669"/>
    <property type="project" value="UniProtKB-UniRule"/>
</dbReference>
<dbReference type="SUPFAM" id="SSF102198">
    <property type="entry name" value="Putative cyclase"/>
    <property type="match status" value="1"/>
</dbReference>
<dbReference type="PANTHER" id="PTHR31118">
    <property type="entry name" value="CYCLASE-LIKE PROTEIN 2"/>
    <property type="match status" value="1"/>
</dbReference>
<dbReference type="HAMAP" id="MF_01969">
    <property type="entry name" value="KynB"/>
    <property type="match status" value="1"/>
</dbReference>
<dbReference type="Proteomes" id="UP000247922">
    <property type="component" value="Unassembled WGS sequence"/>
</dbReference>
<proteinExistence type="inferred from homology"/>
<comment type="similarity">
    <text evidence="9">Belongs to the Cyclase 1 superfamily. KynB family.</text>
</comment>
<gene>
    <name evidence="9" type="primary">kynB</name>
    <name evidence="10" type="ORF">DES38_1165</name>
</gene>
<feature type="active site" description="Proton donor/acceptor" evidence="9">
    <location>
        <position position="59"/>
    </location>
</feature>
<dbReference type="GO" id="GO:0019441">
    <property type="term" value="P:L-tryptophan catabolic process to kynurenine"/>
    <property type="evidence" value="ECO:0007669"/>
    <property type="project" value="UniProtKB-UniRule"/>
</dbReference>
<comment type="subunit">
    <text evidence="2 9">Homodimer.</text>
</comment>
<evidence type="ECO:0000256" key="6">
    <source>
        <dbReference type="ARBA" id="ARBA00023079"/>
    </source>
</evidence>
<reference evidence="10 11" key="1">
    <citation type="submission" date="2018-05" db="EMBL/GenBank/DDBJ databases">
        <title>Genomic Encyclopedia of Type Strains, Phase IV (KMG-IV): sequencing the most valuable type-strain genomes for metagenomic binning, comparative biology and taxonomic classification.</title>
        <authorList>
            <person name="Goeker M."/>
        </authorList>
    </citation>
    <scope>NUCLEOTIDE SEQUENCE [LARGE SCALE GENOMIC DNA]</scope>
    <source>
        <strain evidence="10 11">DSM 22440</strain>
    </source>
</reference>
<evidence type="ECO:0000256" key="8">
    <source>
        <dbReference type="ARBA" id="ARBA00060547"/>
    </source>
</evidence>
<feature type="binding site" evidence="9">
    <location>
        <position position="19"/>
    </location>
    <ligand>
        <name>substrate</name>
    </ligand>
</feature>
<organism evidence="10 11">
    <name type="scientific">Streptohalobacillus salinus</name>
    <dbReference type="NCBI Taxonomy" id="621096"/>
    <lineage>
        <taxon>Bacteria</taxon>
        <taxon>Bacillati</taxon>
        <taxon>Bacillota</taxon>
        <taxon>Bacilli</taxon>
        <taxon>Bacillales</taxon>
        <taxon>Bacillaceae</taxon>
        <taxon>Streptohalobacillus</taxon>
    </lineage>
</organism>
<dbReference type="GO" id="GO:0004061">
    <property type="term" value="F:arylformamidase activity"/>
    <property type="evidence" value="ECO:0007669"/>
    <property type="project" value="UniProtKB-UniRule"/>
</dbReference>
<sequence>MTNQWLDISMPLTDQLAPFPGDKPFHYQLSYTKAETGACNIGELTTSLHNGTHLDAPFHYDNSGQTIDEIDLDVGIGPCLVLNLTNQQTITVALLRSVVPFGTTRLLLHTMTRTSYPFPREFPLIAPDVPAFLKTQGVRLLGIDAPSVDPEDSKTLPRHHALYQEGIYILENLVLNDVVPGRYQLFCAPLKIIGADASPVRALLKRSDDLNT</sequence>
<feature type="binding site" evidence="9">
    <location>
        <position position="159"/>
    </location>
    <ligand>
        <name>Zn(2+)</name>
        <dbReference type="ChEBI" id="CHEBI:29105"/>
        <label>2</label>
    </ligand>
</feature>
<evidence type="ECO:0000256" key="4">
    <source>
        <dbReference type="ARBA" id="ARBA00022801"/>
    </source>
</evidence>
<keyword evidence="11" id="KW-1185">Reference proteome</keyword>
<dbReference type="AlphaFoldDB" id="A0A2V3W2H7"/>
<comment type="pathway">
    <text evidence="8 9">Amino-acid degradation; L-tryptophan degradation via kynurenine pathway; L-kynurenine from L-tryptophan: step 2/2.</text>
</comment>
<evidence type="ECO:0000256" key="3">
    <source>
        <dbReference type="ARBA" id="ARBA00022723"/>
    </source>
</evidence>
<protein>
    <recommendedName>
        <fullName evidence="9">Kynurenine formamidase</fullName>
        <shortName evidence="9">KFA</shortName>
        <shortName evidence="9">KFase</shortName>
        <ecNumber evidence="9">3.5.1.9</ecNumber>
    </recommendedName>
    <alternativeName>
        <fullName evidence="9">Arylformamidase</fullName>
    </alternativeName>
    <alternativeName>
        <fullName evidence="9">N-formylkynurenine formamidase</fullName>
        <shortName evidence="9">FKF</shortName>
    </alternativeName>
</protein>
<feature type="binding site" evidence="9">
    <location>
        <position position="171"/>
    </location>
    <ligand>
        <name>Zn(2+)</name>
        <dbReference type="ChEBI" id="CHEBI:29105"/>
        <label>1</label>
    </ligand>
</feature>
<comment type="caution">
    <text evidence="10">The sequence shown here is derived from an EMBL/GenBank/DDBJ whole genome shotgun (WGS) entry which is preliminary data.</text>
</comment>
<evidence type="ECO:0000313" key="10">
    <source>
        <dbReference type="EMBL" id="PXW87318.1"/>
    </source>
</evidence>
<dbReference type="Pfam" id="PF04199">
    <property type="entry name" value="Cyclase"/>
    <property type="match status" value="1"/>
</dbReference>
<feature type="binding site" evidence="9">
    <location>
        <position position="171"/>
    </location>
    <ligand>
        <name>Zn(2+)</name>
        <dbReference type="ChEBI" id="CHEBI:29105"/>
        <label>2</label>
    </ligand>
</feature>
<dbReference type="InterPro" id="IPR007325">
    <property type="entry name" value="KFase/CYL"/>
</dbReference>
<evidence type="ECO:0000256" key="1">
    <source>
        <dbReference type="ARBA" id="ARBA00002204"/>
    </source>
</evidence>
<feature type="binding site" evidence="9">
    <location>
        <position position="53"/>
    </location>
    <ligand>
        <name>Zn(2+)</name>
        <dbReference type="ChEBI" id="CHEBI:29105"/>
        <label>1</label>
    </ligand>
</feature>
<evidence type="ECO:0000256" key="2">
    <source>
        <dbReference type="ARBA" id="ARBA00011738"/>
    </source>
</evidence>
<keyword evidence="6 9" id="KW-0823">Tryptophan catabolism</keyword>
<dbReference type="EC" id="3.5.1.9" evidence="9"/>
<evidence type="ECO:0000256" key="9">
    <source>
        <dbReference type="HAMAP-Rule" id="MF_01969"/>
    </source>
</evidence>
<dbReference type="InterPro" id="IPR037175">
    <property type="entry name" value="KFase_sf"/>
</dbReference>
<dbReference type="FunFam" id="3.50.30.50:FF:000001">
    <property type="entry name" value="Kynurenine formamidase"/>
    <property type="match status" value="1"/>
</dbReference>